<dbReference type="EMBL" id="NCSJ02000050">
    <property type="protein sequence ID" value="RFU32696.1"/>
    <property type="molecule type" value="Genomic_DNA"/>
</dbReference>
<accession>A0A3E2HGY4</accession>
<reference evidence="2 3" key="1">
    <citation type="submission" date="2018-05" db="EMBL/GenBank/DDBJ databases">
        <title>Draft genome sequence of Scytalidium lignicola DSM 105466, a ubiquitous saprotrophic fungus.</title>
        <authorList>
            <person name="Buettner E."/>
            <person name="Gebauer A.M."/>
            <person name="Hofrichter M."/>
            <person name="Liers C."/>
            <person name="Kellner H."/>
        </authorList>
    </citation>
    <scope>NUCLEOTIDE SEQUENCE [LARGE SCALE GENOMIC DNA]</scope>
    <source>
        <strain evidence="2 3">DSM 105466</strain>
    </source>
</reference>
<organism evidence="2 3">
    <name type="scientific">Scytalidium lignicola</name>
    <name type="common">Hyphomycete</name>
    <dbReference type="NCBI Taxonomy" id="5539"/>
    <lineage>
        <taxon>Eukaryota</taxon>
        <taxon>Fungi</taxon>
        <taxon>Dikarya</taxon>
        <taxon>Ascomycota</taxon>
        <taxon>Pezizomycotina</taxon>
        <taxon>Leotiomycetes</taxon>
        <taxon>Leotiomycetes incertae sedis</taxon>
        <taxon>Scytalidium</taxon>
    </lineage>
</organism>
<evidence type="ECO:0000256" key="1">
    <source>
        <dbReference type="SAM" id="MobiDB-lite"/>
    </source>
</evidence>
<gene>
    <name evidence="2" type="ORF">B7463_g3654</name>
</gene>
<feature type="non-terminal residue" evidence="2">
    <location>
        <position position="393"/>
    </location>
</feature>
<evidence type="ECO:0000313" key="2">
    <source>
        <dbReference type="EMBL" id="RFU32696.1"/>
    </source>
</evidence>
<keyword evidence="3" id="KW-1185">Reference proteome</keyword>
<comment type="caution">
    <text evidence="2">The sequence shown here is derived from an EMBL/GenBank/DDBJ whole genome shotgun (WGS) entry which is preliminary data.</text>
</comment>
<sequence length="393" mass="40461">MVAPTPGLDDGPLIIAAAPRCWSSGELEGLAPGLVADAQRFHQNYCPRITSNQISAMIKRWLIPYRHRASSLPLTARFWAVTQALATAVIGNWRFVLPRSAIFWADSRQQDLSHSLVEGRKHEQLLKLQLPLGSSTVHFFIKMLFNTLATSSFLVATAYAAAQPYKLVDARMSLHQVFGLVGRQDPGYSPTQNLCGPGDTCAEACGPTTVQCPTSDGSISCYDPTIGQHCCPDGTGNACDEGYFCTKDASGGTWCCPDGMDLASCAAAYSLTGSLLSETPTPSSSVAPSTSAPGSTSATTSSTTSSTSSSTTTLSTPAAVSTTTSSAPTTTVEGTETTTISPSSGTGSASAPTNGTITSLAPPPPGFTNGADANGVHGGLQALALAAGALLVL</sequence>
<dbReference type="OrthoDB" id="5409186at2759"/>
<dbReference type="Proteomes" id="UP000258309">
    <property type="component" value="Unassembled WGS sequence"/>
</dbReference>
<feature type="non-terminal residue" evidence="2">
    <location>
        <position position="1"/>
    </location>
</feature>
<evidence type="ECO:0000313" key="3">
    <source>
        <dbReference type="Proteomes" id="UP000258309"/>
    </source>
</evidence>
<proteinExistence type="predicted"/>
<dbReference type="STRING" id="5539.A0A3E2HGY4"/>
<protein>
    <submittedName>
        <fullName evidence="2">Uncharacterized protein</fullName>
    </submittedName>
</protein>
<feature type="region of interest" description="Disordered" evidence="1">
    <location>
        <begin position="276"/>
        <end position="372"/>
    </location>
</feature>
<dbReference type="AlphaFoldDB" id="A0A3E2HGY4"/>
<name>A0A3E2HGY4_SCYLI</name>
<feature type="compositionally biased region" description="Low complexity" evidence="1">
    <location>
        <begin position="276"/>
        <end position="356"/>
    </location>
</feature>